<protein>
    <recommendedName>
        <fullName evidence="3">ABC transporter substrate-binding protein</fullName>
    </recommendedName>
</protein>
<dbReference type="PROSITE" id="PS51318">
    <property type="entry name" value="TAT"/>
    <property type="match status" value="1"/>
</dbReference>
<gene>
    <name evidence="1" type="ORF">LPW39_08305</name>
</gene>
<dbReference type="InterPro" id="IPR028082">
    <property type="entry name" value="Peripla_BP_I"/>
</dbReference>
<evidence type="ECO:0008006" key="3">
    <source>
        <dbReference type="Google" id="ProtNLM"/>
    </source>
</evidence>
<comment type="caution">
    <text evidence="1">The sequence shown here is derived from an EMBL/GenBank/DDBJ whole genome shotgun (WGS) entry which is preliminary data.</text>
</comment>
<proteinExistence type="predicted"/>
<dbReference type="EMBL" id="JAJNCT010000009">
    <property type="protein sequence ID" value="MCD2165131.1"/>
    <property type="molecule type" value="Genomic_DNA"/>
</dbReference>
<reference evidence="1 2" key="1">
    <citation type="submission" date="2021-11" db="EMBL/GenBank/DDBJ databases">
        <title>Genome sequence.</title>
        <authorList>
            <person name="Sun Q."/>
        </authorList>
    </citation>
    <scope>NUCLEOTIDE SEQUENCE [LARGE SCALE GENOMIC DNA]</scope>
    <source>
        <strain evidence="1 2">KCTC 12005</strain>
    </source>
</reference>
<evidence type="ECO:0000313" key="2">
    <source>
        <dbReference type="Proteomes" id="UP001199260"/>
    </source>
</evidence>
<dbReference type="SUPFAM" id="SSF53822">
    <property type="entry name" value="Periplasmic binding protein-like I"/>
    <property type="match status" value="1"/>
</dbReference>
<dbReference type="Gene3D" id="3.40.50.2300">
    <property type="match status" value="2"/>
</dbReference>
<dbReference type="AlphaFoldDB" id="A0AAW4XUP1"/>
<accession>A0AAW4XUP1</accession>
<keyword evidence="2" id="KW-1185">Reference proteome</keyword>
<dbReference type="Proteomes" id="UP001199260">
    <property type="component" value="Unassembled WGS sequence"/>
</dbReference>
<dbReference type="InterPro" id="IPR006311">
    <property type="entry name" value="TAT_signal"/>
</dbReference>
<name>A0AAW4XUP1_9BURK</name>
<dbReference type="RefSeq" id="WP_230773408.1">
    <property type="nucleotide sequence ID" value="NZ_JAJNCT010000009.1"/>
</dbReference>
<organism evidence="1 2">
    <name type="scientific">Comamonas koreensis</name>
    <dbReference type="NCBI Taxonomy" id="160825"/>
    <lineage>
        <taxon>Bacteria</taxon>
        <taxon>Pseudomonadati</taxon>
        <taxon>Pseudomonadota</taxon>
        <taxon>Betaproteobacteria</taxon>
        <taxon>Burkholderiales</taxon>
        <taxon>Comamonadaceae</taxon>
        <taxon>Comamonas</taxon>
    </lineage>
</organism>
<evidence type="ECO:0000313" key="1">
    <source>
        <dbReference type="EMBL" id="MCD2165131.1"/>
    </source>
</evidence>
<sequence length="381" mass="40291">MTMIPRRHFLASTSVAVSTTGGWSAAQALAPSAPAPQTATAWQLLAVAPQSHKVATLGSDYRRGLELGLAQRPEVAVQLHWVEAPPTPNRAARSITAAIDQRPQLHGVVGWMPPAVEAKVAAHAQPLGLPLWASDTGADLPAAAKPGQPQAVVRHSLDLCGSAAQLAQAVYQQQGPKAVLAVGQMEAGYDFVYTFEQAYRALGGRIVARHVGQFGPQHEEFDGLRTAVFSHRPDAVVAFYSGPQLARFGRWWQAHALSQGTWGLAGFPWLADVPTGGNTTTAGAWSSAAQAEQVWKQRFEQAALPWTAAALMGAEAGFSLAAAIENTAPQPSISALHQAWQTAVLQGPLATSPRTATSISHVNNRPATPLTSGWLNGYLQT</sequence>